<proteinExistence type="predicted"/>
<reference evidence="2" key="2">
    <citation type="submission" date="2023-01" db="EMBL/GenBank/DDBJ databases">
        <authorList>
            <person name="Sun Q."/>
            <person name="Evtushenko L."/>
        </authorList>
    </citation>
    <scope>NUCLEOTIDE SEQUENCE</scope>
    <source>
        <strain evidence="2">VKM B-1513</strain>
    </source>
</reference>
<organism evidence="2 3">
    <name type="scientific">Maricaulis virginensis</name>
    <dbReference type="NCBI Taxonomy" id="144022"/>
    <lineage>
        <taxon>Bacteria</taxon>
        <taxon>Pseudomonadati</taxon>
        <taxon>Pseudomonadota</taxon>
        <taxon>Alphaproteobacteria</taxon>
        <taxon>Maricaulales</taxon>
        <taxon>Maricaulaceae</taxon>
        <taxon>Maricaulis</taxon>
    </lineage>
</organism>
<feature type="signal peptide" evidence="1">
    <location>
        <begin position="1"/>
        <end position="20"/>
    </location>
</feature>
<reference evidence="2" key="1">
    <citation type="journal article" date="2014" name="Int. J. Syst. Evol. Microbiol.">
        <title>Complete genome sequence of Corynebacterium casei LMG S-19264T (=DSM 44701T), isolated from a smear-ripened cheese.</title>
        <authorList>
            <consortium name="US DOE Joint Genome Institute (JGI-PGF)"/>
            <person name="Walter F."/>
            <person name="Albersmeier A."/>
            <person name="Kalinowski J."/>
            <person name="Ruckert C."/>
        </authorList>
    </citation>
    <scope>NUCLEOTIDE SEQUENCE</scope>
    <source>
        <strain evidence="2">VKM B-1513</strain>
    </source>
</reference>
<keyword evidence="3" id="KW-1185">Reference proteome</keyword>
<feature type="chain" id="PRO_5040725355" description="Group 4 capsule polysaccharide lipoprotein gfcB, YjbF" evidence="1">
    <location>
        <begin position="21"/>
        <end position="228"/>
    </location>
</feature>
<evidence type="ECO:0000313" key="3">
    <source>
        <dbReference type="Proteomes" id="UP001143486"/>
    </source>
</evidence>
<dbReference type="PROSITE" id="PS51257">
    <property type="entry name" value="PROKAR_LIPOPROTEIN"/>
    <property type="match status" value="1"/>
</dbReference>
<evidence type="ECO:0008006" key="4">
    <source>
        <dbReference type="Google" id="ProtNLM"/>
    </source>
</evidence>
<sequence length="228" mass="24387">MRAASLAGLGIIAIALAACATPQHNYVPERSAFSRPPIGETVTARVGDVLLAQGEVTRTQGIDVPAGTQIGGYTLQGGFYPQTGQDETHTYHGFAFGSSAPGGLIAGAFMDPPVSIQAGSEAGQLCIVTAFNIRACRERAFERTERVLERDNSFQQTLIYNGRVGDRINIGYREFSGNMARPAFSNAVEYDLSASTLIGYQGAQLEIVEATNTSITYRVLRNFNTATP</sequence>
<comment type="caution">
    <text evidence="2">The sequence shown here is derived from an EMBL/GenBank/DDBJ whole genome shotgun (WGS) entry which is preliminary data.</text>
</comment>
<dbReference type="Proteomes" id="UP001143486">
    <property type="component" value="Unassembled WGS sequence"/>
</dbReference>
<keyword evidence="1" id="KW-0732">Signal</keyword>
<gene>
    <name evidence="2" type="ORF">GCM10017621_01080</name>
</gene>
<evidence type="ECO:0000313" key="2">
    <source>
        <dbReference type="EMBL" id="GLK50600.1"/>
    </source>
</evidence>
<evidence type="ECO:0000256" key="1">
    <source>
        <dbReference type="SAM" id="SignalP"/>
    </source>
</evidence>
<protein>
    <recommendedName>
        <fullName evidence="4">Group 4 capsule polysaccharide lipoprotein gfcB, YjbF</fullName>
    </recommendedName>
</protein>
<dbReference type="RefSeq" id="WP_271185001.1">
    <property type="nucleotide sequence ID" value="NZ_BSFE01000001.1"/>
</dbReference>
<name>A0A9W6IK60_9PROT</name>
<dbReference type="EMBL" id="BSFE01000001">
    <property type="protein sequence ID" value="GLK50600.1"/>
    <property type="molecule type" value="Genomic_DNA"/>
</dbReference>
<accession>A0A9W6IK60</accession>
<dbReference type="AlphaFoldDB" id="A0A9W6IK60"/>